<dbReference type="RefSeq" id="WP_095372841.1">
    <property type="nucleotide sequence ID" value="NZ_CP022983.1"/>
</dbReference>
<dbReference type="EMBL" id="CP022983">
    <property type="protein sequence ID" value="ASV69278.1"/>
    <property type="molecule type" value="Genomic_DNA"/>
</dbReference>
<dbReference type="InterPro" id="IPR013216">
    <property type="entry name" value="Methyltransf_11"/>
</dbReference>
<protein>
    <submittedName>
        <fullName evidence="2">SAM-dependent methyltransferase</fullName>
    </submittedName>
</protein>
<keyword evidence="2" id="KW-0489">Methyltransferase</keyword>
<dbReference type="Proteomes" id="UP000215137">
    <property type="component" value="Chromosome"/>
</dbReference>
<evidence type="ECO:0000313" key="3">
    <source>
        <dbReference type="Proteomes" id="UP000215137"/>
    </source>
</evidence>
<dbReference type="SUPFAM" id="SSF53335">
    <property type="entry name" value="S-adenosyl-L-methionine-dependent methyltransferases"/>
    <property type="match status" value="1"/>
</dbReference>
<dbReference type="Gene3D" id="3.40.50.150">
    <property type="entry name" value="Vaccinia Virus protein VP39"/>
    <property type="match status" value="1"/>
</dbReference>
<dbReference type="GO" id="GO:0032259">
    <property type="term" value="P:methylation"/>
    <property type="evidence" value="ECO:0007669"/>
    <property type="project" value="UniProtKB-KW"/>
</dbReference>
<keyword evidence="2" id="KW-0808">Transferase</keyword>
<dbReference type="InterPro" id="IPR029063">
    <property type="entry name" value="SAM-dependent_MTases_sf"/>
</dbReference>
<proteinExistence type="predicted"/>
<name>A0A248TM29_9BACI</name>
<evidence type="ECO:0000313" key="2">
    <source>
        <dbReference type="EMBL" id="ASV69278.1"/>
    </source>
</evidence>
<dbReference type="AlphaFoldDB" id="A0A248TM29"/>
<reference evidence="2 3" key="1">
    <citation type="submission" date="2017-08" db="EMBL/GenBank/DDBJ databases">
        <title>Complete Genome Sequence of Bacillus kochii Oregon-R-modENCODE STRAIN BDGP4, isolated from Drosophila melanogaster gut.</title>
        <authorList>
            <person name="Wan K.H."/>
            <person name="Yu C."/>
            <person name="Park S."/>
            <person name="Hammonds A.S."/>
            <person name="Booth B.W."/>
            <person name="Celniker S.E."/>
        </authorList>
    </citation>
    <scope>NUCLEOTIDE SEQUENCE [LARGE SCALE GENOMIC DNA]</scope>
    <source>
        <strain evidence="2 3">BDGP4</strain>
    </source>
</reference>
<dbReference type="PANTHER" id="PTHR43591">
    <property type="entry name" value="METHYLTRANSFERASE"/>
    <property type="match status" value="1"/>
</dbReference>
<organism evidence="2 3">
    <name type="scientific">Cytobacillus kochii</name>
    <dbReference type="NCBI Taxonomy" id="859143"/>
    <lineage>
        <taxon>Bacteria</taxon>
        <taxon>Bacillati</taxon>
        <taxon>Bacillota</taxon>
        <taxon>Bacilli</taxon>
        <taxon>Bacillales</taxon>
        <taxon>Bacillaceae</taxon>
        <taxon>Cytobacillus</taxon>
    </lineage>
</organism>
<keyword evidence="3" id="KW-1185">Reference proteome</keyword>
<accession>A0A248TM29</accession>
<dbReference type="PANTHER" id="PTHR43591:SF110">
    <property type="entry name" value="RHODANESE DOMAIN-CONTAINING PROTEIN"/>
    <property type="match status" value="1"/>
</dbReference>
<dbReference type="OrthoDB" id="5522265at2"/>
<evidence type="ECO:0000259" key="1">
    <source>
        <dbReference type="Pfam" id="PF08241"/>
    </source>
</evidence>
<dbReference type="KEGG" id="bko:CKF48_19370"/>
<dbReference type="CDD" id="cd02440">
    <property type="entry name" value="AdoMet_MTases"/>
    <property type="match status" value="1"/>
</dbReference>
<dbReference type="Pfam" id="PF08241">
    <property type="entry name" value="Methyltransf_11"/>
    <property type="match status" value="1"/>
</dbReference>
<feature type="domain" description="Methyltransferase type 11" evidence="1">
    <location>
        <begin position="53"/>
        <end position="143"/>
    </location>
</feature>
<dbReference type="GO" id="GO:0008757">
    <property type="term" value="F:S-adenosylmethionine-dependent methyltransferase activity"/>
    <property type="evidence" value="ECO:0007669"/>
    <property type="project" value="InterPro"/>
</dbReference>
<sequence length="226" mass="25544">MAEFDWKKASATEWDKRSDSWHERSESMWNEGSRKEIIPFFLQYLKANNQVCDLGCGDGMGAYKLSTHAINVVGVDVSDEMLIKANRVNQTNDNQFIKGDLSELPFAEHHFDGVLAINSMEWTENPYNAMKEAVRILKPGGYGCFGILGPTAGPRNNSFPRLLGEKVICNTMMPWEFEQLMQGLPMKKVAEQGVYKKAAESLPKGGLPLPLQQALSFMWIFIFQKE</sequence>
<gene>
    <name evidence="2" type="ORF">CKF48_19370</name>
</gene>